<dbReference type="EMBL" id="SMOL01000043">
    <property type="protein sequence ID" value="KAB2634615.1"/>
    <property type="molecule type" value="Genomic_DNA"/>
</dbReference>
<accession>A0A5N5I351</accession>
<protein>
    <submittedName>
        <fullName evidence="1">Uncharacterized protein</fullName>
    </submittedName>
</protein>
<reference evidence="1 2" key="2">
    <citation type="submission" date="2019-11" db="EMBL/GenBank/DDBJ databases">
        <title>A de novo genome assembly of a pear dwarfing rootstock.</title>
        <authorList>
            <person name="Wang F."/>
            <person name="Wang J."/>
            <person name="Li S."/>
            <person name="Zhang Y."/>
            <person name="Fang M."/>
            <person name="Ma L."/>
            <person name="Zhao Y."/>
            <person name="Jiang S."/>
        </authorList>
    </citation>
    <scope>NUCLEOTIDE SEQUENCE [LARGE SCALE GENOMIC DNA]</scope>
    <source>
        <strain evidence="1">S2</strain>
        <tissue evidence="1">Leaf</tissue>
    </source>
</reference>
<organism evidence="1 2">
    <name type="scientific">Pyrus ussuriensis x Pyrus communis</name>
    <dbReference type="NCBI Taxonomy" id="2448454"/>
    <lineage>
        <taxon>Eukaryota</taxon>
        <taxon>Viridiplantae</taxon>
        <taxon>Streptophyta</taxon>
        <taxon>Embryophyta</taxon>
        <taxon>Tracheophyta</taxon>
        <taxon>Spermatophyta</taxon>
        <taxon>Magnoliopsida</taxon>
        <taxon>eudicotyledons</taxon>
        <taxon>Gunneridae</taxon>
        <taxon>Pentapetalae</taxon>
        <taxon>rosids</taxon>
        <taxon>fabids</taxon>
        <taxon>Rosales</taxon>
        <taxon>Rosaceae</taxon>
        <taxon>Amygdaloideae</taxon>
        <taxon>Maleae</taxon>
        <taxon>Pyrus</taxon>
    </lineage>
</organism>
<dbReference type="AlphaFoldDB" id="A0A5N5I351"/>
<gene>
    <name evidence="1" type="ORF">D8674_038090</name>
</gene>
<evidence type="ECO:0000313" key="1">
    <source>
        <dbReference type="EMBL" id="KAB2634615.1"/>
    </source>
</evidence>
<keyword evidence="2" id="KW-1185">Reference proteome</keyword>
<evidence type="ECO:0000313" key="2">
    <source>
        <dbReference type="Proteomes" id="UP000327157"/>
    </source>
</evidence>
<reference evidence="1 2" key="1">
    <citation type="submission" date="2019-09" db="EMBL/GenBank/DDBJ databases">
        <authorList>
            <person name="Ou C."/>
        </authorList>
    </citation>
    <scope>NUCLEOTIDE SEQUENCE [LARGE SCALE GENOMIC DNA]</scope>
    <source>
        <strain evidence="1">S2</strain>
        <tissue evidence="1">Leaf</tissue>
    </source>
</reference>
<name>A0A5N5I351_9ROSA</name>
<sequence length="68" mass="7399">MASIIICIHVHPVGYPLTVTCEVAAVRTRIAGWSVTVKIQGFWHGFEKMNEVVMVVWGDEGDGGDGAR</sequence>
<dbReference type="Proteomes" id="UP000327157">
    <property type="component" value="Unassembled WGS sequence"/>
</dbReference>
<comment type="caution">
    <text evidence="1">The sequence shown here is derived from an EMBL/GenBank/DDBJ whole genome shotgun (WGS) entry which is preliminary data.</text>
</comment>
<proteinExistence type="predicted"/>